<dbReference type="InterPro" id="IPR015815">
    <property type="entry name" value="HIBADH-related"/>
</dbReference>
<feature type="domain" description="3-hydroxyisobutyrate dehydrogenase-like NAD-binding" evidence="6">
    <location>
        <begin position="165"/>
        <end position="278"/>
    </location>
</feature>
<organism evidence="7 8">
    <name type="scientific">Oharaeibacter diazotrophicus</name>
    <dbReference type="NCBI Taxonomy" id="1920512"/>
    <lineage>
        <taxon>Bacteria</taxon>
        <taxon>Pseudomonadati</taxon>
        <taxon>Pseudomonadota</taxon>
        <taxon>Alphaproteobacteria</taxon>
        <taxon>Hyphomicrobiales</taxon>
        <taxon>Pleomorphomonadaceae</taxon>
        <taxon>Oharaeibacter</taxon>
    </lineage>
</organism>
<dbReference type="GO" id="GO:0050661">
    <property type="term" value="F:NADP binding"/>
    <property type="evidence" value="ECO:0007669"/>
    <property type="project" value="InterPro"/>
</dbReference>
<dbReference type="GO" id="GO:0051287">
    <property type="term" value="F:NAD binding"/>
    <property type="evidence" value="ECO:0007669"/>
    <property type="project" value="InterPro"/>
</dbReference>
<dbReference type="InterPro" id="IPR013328">
    <property type="entry name" value="6PGD_dom2"/>
</dbReference>
<keyword evidence="8" id="KW-1185">Reference proteome</keyword>
<dbReference type="PANTHER" id="PTHR43060">
    <property type="entry name" value="3-HYDROXYISOBUTYRATE DEHYDROGENASE-LIKE 1, MITOCHONDRIAL-RELATED"/>
    <property type="match status" value="1"/>
</dbReference>
<dbReference type="InterPro" id="IPR006115">
    <property type="entry name" value="6PGDH_NADP-bd"/>
</dbReference>
<evidence type="ECO:0000313" key="7">
    <source>
        <dbReference type="EMBL" id="TDP83900.1"/>
    </source>
</evidence>
<dbReference type="SUPFAM" id="SSF48179">
    <property type="entry name" value="6-phosphogluconate dehydrogenase C-terminal domain-like"/>
    <property type="match status" value="1"/>
</dbReference>
<dbReference type="RefSeq" id="WP_126539607.1">
    <property type="nucleotide sequence ID" value="NZ_BSPM01000002.1"/>
</dbReference>
<dbReference type="PIRSF" id="PIRSF000103">
    <property type="entry name" value="HIBADH"/>
    <property type="match status" value="1"/>
</dbReference>
<reference evidence="7 8" key="1">
    <citation type="submission" date="2019-03" db="EMBL/GenBank/DDBJ databases">
        <title>Genomic Encyclopedia of Type Strains, Phase IV (KMG-IV): sequencing the most valuable type-strain genomes for metagenomic binning, comparative biology and taxonomic classification.</title>
        <authorList>
            <person name="Goeker M."/>
        </authorList>
    </citation>
    <scope>NUCLEOTIDE SEQUENCE [LARGE SCALE GENOMIC DNA]</scope>
    <source>
        <strain evidence="7 8">DSM 102969</strain>
    </source>
</reference>
<accession>A0A4R6RCL2</accession>
<dbReference type="Gene3D" id="1.10.1040.10">
    <property type="entry name" value="N-(1-d-carboxylethyl)-l-norvaline Dehydrogenase, domain 2"/>
    <property type="match status" value="1"/>
</dbReference>
<keyword evidence="1" id="KW-0560">Oxidoreductase</keyword>
<gene>
    <name evidence="7" type="ORF">EDD54_2497</name>
</gene>
<evidence type="ECO:0000256" key="1">
    <source>
        <dbReference type="ARBA" id="ARBA00023002"/>
    </source>
</evidence>
<feature type="signal peptide" evidence="4">
    <location>
        <begin position="1"/>
        <end position="19"/>
    </location>
</feature>
<dbReference type="InterPro" id="IPR008927">
    <property type="entry name" value="6-PGluconate_DH-like_C_sf"/>
</dbReference>
<feature type="domain" description="6-phosphogluconate dehydrogenase NADP-binding" evidence="5">
    <location>
        <begin position="5"/>
        <end position="158"/>
    </location>
</feature>
<dbReference type="EMBL" id="SNXY01000008">
    <property type="protein sequence ID" value="TDP83900.1"/>
    <property type="molecule type" value="Genomic_DNA"/>
</dbReference>
<evidence type="ECO:0000313" key="8">
    <source>
        <dbReference type="Proteomes" id="UP000294547"/>
    </source>
</evidence>
<evidence type="ECO:0000259" key="5">
    <source>
        <dbReference type="Pfam" id="PF03446"/>
    </source>
</evidence>
<dbReference type="AlphaFoldDB" id="A0A4R6RCL2"/>
<evidence type="ECO:0000259" key="6">
    <source>
        <dbReference type="Pfam" id="PF14833"/>
    </source>
</evidence>
<dbReference type="InterPro" id="IPR029154">
    <property type="entry name" value="HIBADH-like_NADP-bd"/>
</dbReference>
<comment type="caution">
    <text evidence="7">The sequence shown here is derived from an EMBL/GenBank/DDBJ whole genome shotgun (WGS) entry which is preliminary data.</text>
</comment>
<feature type="active site" evidence="3">
    <location>
        <position position="171"/>
    </location>
</feature>
<dbReference type="OrthoDB" id="9812907at2"/>
<dbReference type="Pfam" id="PF14833">
    <property type="entry name" value="NAD_binding_11"/>
    <property type="match status" value="1"/>
</dbReference>
<evidence type="ECO:0000256" key="4">
    <source>
        <dbReference type="SAM" id="SignalP"/>
    </source>
</evidence>
<dbReference type="Proteomes" id="UP000294547">
    <property type="component" value="Unassembled WGS sequence"/>
</dbReference>
<dbReference type="Pfam" id="PF03446">
    <property type="entry name" value="NAD_binding_2"/>
    <property type="match status" value="1"/>
</dbReference>
<dbReference type="InterPro" id="IPR036291">
    <property type="entry name" value="NAD(P)-bd_dom_sf"/>
</dbReference>
<sequence length="289" mass="29367">MTARRIAFLGIGLMGARQAARLLAAGHAVRVWNRTAEKTEPLVALGATAFADAGDAVEDAEVVITMLAKGATVAEVLFGGDVADRIPAGAVVVDMSSIAPAEARAHAARLAARGVHHLDAPVSGGTKGAAEGTLAIMAGGDPAVFEAVRPVLEAMGRPTLVGPAGAGQVAKLANQMIVAVTIGAVAEALVLAERAGADPAAVRDALRGGFAESRILDLHGARMIAQDFVPGGRTSLQIKDLENALATAAESGAPSPFSGLALELFRDTFAAFGDVDHAGLWLTLHEPKQ</sequence>
<name>A0A4R6RCL2_9HYPH</name>
<dbReference type="SUPFAM" id="SSF51735">
    <property type="entry name" value="NAD(P)-binding Rossmann-fold domains"/>
    <property type="match status" value="1"/>
</dbReference>
<keyword evidence="2" id="KW-0520">NAD</keyword>
<evidence type="ECO:0000256" key="2">
    <source>
        <dbReference type="ARBA" id="ARBA00023027"/>
    </source>
</evidence>
<dbReference type="Gene3D" id="3.40.50.720">
    <property type="entry name" value="NAD(P)-binding Rossmann-like Domain"/>
    <property type="match status" value="1"/>
</dbReference>
<feature type="chain" id="PRO_5020845381" evidence="4">
    <location>
        <begin position="20"/>
        <end position="289"/>
    </location>
</feature>
<proteinExistence type="predicted"/>
<evidence type="ECO:0000256" key="3">
    <source>
        <dbReference type="PIRSR" id="PIRSR000103-1"/>
    </source>
</evidence>
<dbReference type="PANTHER" id="PTHR43060:SF15">
    <property type="entry name" value="3-HYDROXYISOBUTYRATE DEHYDROGENASE-LIKE 1, MITOCHONDRIAL-RELATED"/>
    <property type="match status" value="1"/>
</dbReference>
<protein>
    <submittedName>
        <fullName evidence="7">2-hydroxy-3-oxopropionate reductase</fullName>
    </submittedName>
</protein>
<keyword evidence="4" id="KW-0732">Signal</keyword>
<dbReference type="GO" id="GO:0016491">
    <property type="term" value="F:oxidoreductase activity"/>
    <property type="evidence" value="ECO:0007669"/>
    <property type="project" value="UniProtKB-KW"/>
</dbReference>